<dbReference type="OrthoDB" id="10259133at2759"/>
<keyword evidence="8" id="KW-1185">Reference proteome</keyword>
<protein>
    <recommendedName>
        <fullName evidence="6">MHD domain-containing protein</fullName>
    </recommendedName>
</protein>
<dbReference type="InterPro" id="IPR001392">
    <property type="entry name" value="Clathrin_mu"/>
</dbReference>
<dbReference type="VEuPathDB" id="AmoebaDB:NF0067740"/>
<evidence type="ECO:0000313" key="8">
    <source>
        <dbReference type="Proteomes" id="UP000444721"/>
    </source>
</evidence>
<evidence type="ECO:0000256" key="1">
    <source>
        <dbReference type="ARBA" id="ARBA00004308"/>
    </source>
</evidence>
<dbReference type="CDD" id="cd09250">
    <property type="entry name" value="AP-1_Mu1_Cterm"/>
    <property type="match status" value="1"/>
</dbReference>
<dbReference type="GO" id="GO:0016192">
    <property type="term" value="P:vesicle-mediated transport"/>
    <property type="evidence" value="ECO:0007669"/>
    <property type="project" value="InterPro"/>
</dbReference>
<dbReference type="GO" id="GO:0030131">
    <property type="term" value="C:clathrin adaptor complex"/>
    <property type="evidence" value="ECO:0007669"/>
    <property type="project" value="UniProtKB-UniRule"/>
</dbReference>
<dbReference type="GO" id="GO:0012505">
    <property type="term" value="C:endomembrane system"/>
    <property type="evidence" value="ECO:0007669"/>
    <property type="project" value="UniProtKB-SubCell"/>
</dbReference>
<dbReference type="VEuPathDB" id="AmoebaDB:NfTy_011960"/>
<dbReference type="OMA" id="KPLIWCD"/>
<gene>
    <name evidence="7" type="ORF">FDP41_010411</name>
</gene>
<organism evidence="7 8">
    <name type="scientific">Naegleria fowleri</name>
    <name type="common">Brain eating amoeba</name>
    <dbReference type="NCBI Taxonomy" id="5763"/>
    <lineage>
        <taxon>Eukaryota</taxon>
        <taxon>Discoba</taxon>
        <taxon>Heterolobosea</taxon>
        <taxon>Tetramitia</taxon>
        <taxon>Eutetramitia</taxon>
        <taxon>Vahlkampfiidae</taxon>
        <taxon>Naegleria</taxon>
    </lineage>
</organism>
<dbReference type="Proteomes" id="UP000444721">
    <property type="component" value="Unassembled WGS sequence"/>
</dbReference>
<dbReference type="FunFam" id="3.30.450.60:FF:000002">
    <property type="entry name" value="AP-2 complex subunit mu, putative"/>
    <property type="match status" value="1"/>
</dbReference>
<dbReference type="PANTHER" id="PTHR10529">
    <property type="entry name" value="AP COMPLEX SUBUNIT MU"/>
    <property type="match status" value="1"/>
</dbReference>
<comment type="subcellular location">
    <subcellularLocation>
        <location evidence="1">Endomembrane system</location>
    </subcellularLocation>
</comment>
<dbReference type="VEuPathDB" id="AmoebaDB:FDP41_010411"/>
<dbReference type="CDD" id="cd14835">
    <property type="entry name" value="AP1_Mu_N"/>
    <property type="match status" value="1"/>
</dbReference>
<dbReference type="InterPro" id="IPR028565">
    <property type="entry name" value="MHD"/>
</dbReference>
<evidence type="ECO:0000256" key="2">
    <source>
        <dbReference type="ARBA" id="ARBA00022448"/>
    </source>
</evidence>
<dbReference type="RefSeq" id="XP_044568059.1">
    <property type="nucleotide sequence ID" value="XM_044700707.1"/>
</dbReference>
<dbReference type="InterPro" id="IPR011012">
    <property type="entry name" value="Longin-like_dom_sf"/>
</dbReference>
<dbReference type="SUPFAM" id="SSF49447">
    <property type="entry name" value="Second domain of Mu2 adaptin subunit (ap50) of ap2 adaptor"/>
    <property type="match status" value="1"/>
</dbReference>
<keyword evidence="3 5" id="KW-0653">Protein transport</keyword>
<evidence type="ECO:0000313" key="7">
    <source>
        <dbReference type="EMBL" id="KAF0983346.1"/>
    </source>
</evidence>
<dbReference type="GeneID" id="68117626"/>
<proteinExistence type="inferred from homology"/>
<dbReference type="PRINTS" id="PR00314">
    <property type="entry name" value="CLATHRINADPT"/>
</dbReference>
<dbReference type="GO" id="GO:0006886">
    <property type="term" value="P:intracellular protein transport"/>
    <property type="evidence" value="ECO:0007669"/>
    <property type="project" value="UniProtKB-UniRule"/>
</dbReference>
<feature type="domain" description="MHD" evidence="6">
    <location>
        <begin position="231"/>
        <end position="523"/>
    </location>
</feature>
<keyword evidence="4" id="KW-0472">Membrane</keyword>
<dbReference type="InterPro" id="IPR036168">
    <property type="entry name" value="AP2_Mu_C_sf"/>
</dbReference>
<dbReference type="EMBL" id="VFQX01000006">
    <property type="protein sequence ID" value="KAF0983346.1"/>
    <property type="molecule type" value="Genomic_DNA"/>
</dbReference>
<dbReference type="Pfam" id="PF01217">
    <property type="entry name" value="Clat_adaptor_s"/>
    <property type="match status" value="1"/>
</dbReference>
<keyword evidence="2 5" id="KW-0813">Transport</keyword>
<dbReference type="Pfam" id="PF00928">
    <property type="entry name" value="Adap_comp_sub"/>
    <property type="match status" value="1"/>
</dbReference>
<reference evidence="7 8" key="1">
    <citation type="journal article" date="2019" name="Sci. Rep.">
        <title>Nanopore sequencing improves the draft genome of the human pathogenic amoeba Naegleria fowleri.</title>
        <authorList>
            <person name="Liechti N."/>
            <person name="Schurch N."/>
            <person name="Bruggmann R."/>
            <person name="Wittwer M."/>
        </authorList>
    </citation>
    <scope>NUCLEOTIDE SEQUENCE [LARGE SCALE GENOMIC DNA]</scope>
    <source>
        <strain evidence="7 8">ATCC 30894</strain>
    </source>
</reference>
<dbReference type="InterPro" id="IPR022775">
    <property type="entry name" value="AP_mu_sigma_su"/>
</dbReference>
<accession>A0A6A5C6G5</accession>
<evidence type="ECO:0000256" key="5">
    <source>
        <dbReference type="PIRNR" id="PIRNR005992"/>
    </source>
</evidence>
<dbReference type="AlphaFoldDB" id="A0A6A5C6G5"/>
<dbReference type="Gene3D" id="2.60.40.1170">
    <property type="entry name" value="Mu homology domain, subdomain B"/>
    <property type="match status" value="2"/>
</dbReference>
<dbReference type="PROSITE" id="PS51072">
    <property type="entry name" value="MHD"/>
    <property type="match status" value="1"/>
</dbReference>
<dbReference type="PIRSF" id="PIRSF005992">
    <property type="entry name" value="Clathrin_mu"/>
    <property type="match status" value="1"/>
</dbReference>
<dbReference type="SUPFAM" id="SSF64356">
    <property type="entry name" value="SNARE-like"/>
    <property type="match status" value="1"/>
</dbReference>
<comment type="similarity">
    <text evidence="5">Belongs to the adaptor complexes medium subunit family.</text>
</comment>
<comment type="caution">
    <text evidence="7">The sequence shown here is derived from an EMBL/GenBank/DDBJ whole genome shotgun (WGS) entry which is preliminary data.</text>
</comment>
<evidence type="ECO:0000259" key="6">
    <source>
        <dbReference type="PROSITE" id="PS51072"/>
    </source>
</evidence>
<evidence type="ECO:0000256" key="4">
    <source>
        <dbReference type="ARBA" id="ARBA00023136"/>
    </source>
</evidence>
<dbReference type="InterPro" id="IPR050431">
    <property type="entry name" value="Adaptor_comp_med_subunit"/>
</dbReference>
<evidence type="ECO:0000256" key="3">
    <source>
        <dbReference type="ARBA" id="ARBA00022927"/>
    </source>
</evidence>
<dbReference type="Gene3D" id="3.30.450.60">
    <property type="match status" value="1"/>
</dbReference>
<sequence length="524" mass="60165">MSQGPSAYYILDLKGKNIIHRDFRGNLPRNIIDKFVRRVIKEEDENIQPVFEEDGYSFCFIQKKDLYFVMVANCNCNAMEMVCFLYESYKVFEDYFKEVEEESIKDNFVVVYELLDEMMDFGYPQSTEPKILQEFIKNESHKLQQMDTFKFWTELMGLAVDNGNGGQAINLQQFTTGLQTGLSMLTKQLQSNLESITKGSHDVEENTSKITIPRNFTQAISWRKEGILYKKNECFLDVIESVNILVSNSGTTLRSQIEGRLNMRVFLSGMPDLKLGLNDKVLFENLGKASKRSVDLEDVKFHQCVRLNKFETDRIISFVPPDGEFDLMTYRLSTRIKPLILVECHATMHGSTRVEYSIKAKAQFKNKSTANNVKIYIPVPKDADSPIFNSMVGHGDYVPEEDCICWTIKQFPGGKEFTCHAEVGLPTLSSEESQAELSALANASTRFAEALHLDKQSEENESTPKLRRSFVESRKRPIRVAFEIPYFTVSGLQVRYLKIMDKTGYSALPWVRYITTSGTYEIRQ</sequence>
<name>A0A6A5C6G5_NAEFO</name>